<dbReference type="RefSeq" id="WP_183474270.1">
    <property type="nucleotide sequence ID" value="NZ_JACIBX010000009.1"/>
</dbReference>
<dbReference type="InterPro" id="IPR051474">
    <property type="entry name" value="Anti-sigma-K/W_factor"/>
</dbReference>
<name>A0ABR6HQX9_9RHOB</name>
<keyword evidence="4" id="KW-1185">Reference proteome</keyword>
<protein>
    <submittedName>
        <fullName evidence="3">Anti-sigma-K factor RskA</fullName>
    </submittedName>
</protein>
<accession>A0ABR6HQX9</accession>
<sequence length="230" mass="24178">MTGAGDQHEEDRLLAAEHVLGLLEGEELARAERRLETDAAYRDAHAAWAEDFAALADEVAPAAPPARLRQAIERRLFGARRESLLRRLGLWPALTAAALAAGTYAVVTNLDLLRPDPVGPGLHAEIVAEDRSLVVQVAYDPSEPDALRVSRPSGEAAPGRSLELWLIAGEAAPVSLGLLPEDREGRVSVPEELRPLLMQAVLAVSDEPAGGSPAAGPTGPVLAAGPVTTL</sequence>
<feature type="compositionally biased region" description="Low complexity" evidence="1">
    <location>
        <begin position="208"/>
        <end position="220"/>
    </location>
</feature>
<dbReference type="InterPro" id="IPR018764">
    <property type="entry name" value="RskA_C"/>
</dbReference>
<evidence type="ECO:0000313" key="4">
    <source>
        <dbReference type="Proteomes" id="UP000576152"/>
    </source>
</evidence>
<dbReference type="EMBL" id="JACIBX010000009">
    <property type="protein sequence ID" value="MBB3712960.1"/>
    <property type="molecule type" value="Genomic_DNA"/>
</dbReference>
<dbReference type="Proteomes" id="UP000576152">
    <property type="component" value="Unassembled WGS sequence"/>
</dbReference>
<evidence type="ECO:0000256" key="1">
    <source>
        <dbReference type="SAM" id="MobiDB-lite"/>
    </source>
</evidence>
<feature type="region of interest" description="Disordered" evidence="1">
    <location>
        <begin position="208"/>
        <end position="230"/>
    </location>
</feature>
<comment type="caution">
    <text evidence="3">The sequence shown here is derived from an EMBL/GenBank/DDBJ whole genome shotgun (WGS) entry which is preliminary data.</text>
</comment>
<proteinExistence type="predicted"/>
<dbReference type="PANTHER" id="PTHR37461">
    <property type="entry name" value="ANTI-SIGMA-K FACTOR RSKA"/>
    <property type="match status" value="1"/>
</dbReference>
<reference evidence="3 4" key="1">
    <citation type="submission" date="2020-08" db="EMBL/GenBank/DDBJ databases">
        <title>Genomic Encyclopedia of Type Strains, Phase III (KMG-III): the genomes of soil and plant-associated and newly described type strains.</title>
        <authorList>
            <person name="Whitman W."/>
        </authorList>
    </citation>
    <scope>NUCLEOTIDE SEQUENCE [LARGE SCALE GENOMIC DNA]</scope>
    <source>
        <strain evidence="3 4">CECT 8572</strain>
    </source>
</reference>
<evidence type="ECO:0000313" key="3">
    <source>
        <dbReference type="EMBL" id="MBB3712960.1"/>
    </source>
</evidence>
<dbReference type="Pfam" id="PF10099">
    <property type="entry name" value="RskA_C"/>
    <property type="match status" value="1"/>
</dbReference>
<dbReference type="PANTHER" id="PTHR37461:SF1">
    <property type="entry name" value="ANTI-SIGMA-K FACTOR RSKA"/>
    <property type="match status" value="1"/>
</dbReference>
<organism evidence="3 4">
    <name type="scientific">Limimaricola variabilis</name>
    <dbReference type="NCBI Taxonomy" id="1492771"/>
    <lineage>
        <taxon>Bacteria</taxon>
        <taxon>Pseudomonadati</taxon>
        <taxon>Pseudomonadota</taxon>
        <taxon>Alphaproteobacteria</taxon>
        <taxon>Rhodobacterales</taxon>
        <taxon>Paracoccaceae</taxon>
        <taxon>Limimaricola</taxon>
    </lineage>
</organism>
<gene>
    <name evidence="3" type="ORF">FHS00_002558</name>
</gene>
<evidence type="ECO:0000259" key="2">
    <source>
        <dbReference type="Pfam" id="PF10099"/>
    </source>
</evidence>
<feature type="domain" description="Anti-sigma K factor RskA C-terminal" evidence="2">
    <location>
        <begin position="96"/>
        <end position="221"/>
    </location>
</feature>